<evidence type="ECO:0000313" key="3">
    <source>
        <dbReference type="Proteomes" id="UP000006531"/>
    </source>
</evidence>
<feature type="region of interest" description="Disordered" evidence="1">
    <location>
        <begin position="1"/>
        <end position="30"/>
    </location>
</feature>
<feature type="compositionally biased region" description="Basic and acidic residues" evidence="1">
    <location>
        <begin position="21"/>
        <end position="30"/>
    </location>
</feature>
<dbReference type="EMBL" id="GU071102">
    <property type="protein sequence ID" value="ADP00088.1"/>
    <property type="molecule type" value="Genomic_DNA"/>
</dbReference>
<evidence type="ECO:0000313" key="2">
    <source>
        <dbReference type="EMBL" id="ADP00088.1"/>
    </source>
</evidence>
<dbReference type="RefSeq" id="YP_005087460.1">
    <property type="nucleotide sequence ID" value="NC_016658.1"/>
</dbReference>
<protein>
    <submittedName>
        <fullName evidence="2">Predicted protein</fullName>
    </submittedName>
</protein>
<name>E3SN84_9CAUD</name>
<gene>
    <name evidence="2" type="ORF">CYIG_00012</name>
</gene>
<sequence>MRTTKASRPTRAKKKPLPKVSKPEPLDSTDVAKRTVIEAKAKIGLDPDFVTTVGLGNLKVTTANGVKNDGNTDV</sequence>
<dbReference type="KEGG" id="vg:11538063"/>
<organism evidence="2 3">
    <name type="scientific">Cyanophage NATL1A-7</name>
    <dbReference type="NCBI Taxonomy" id="445693"/>
    <lineage>
        <taxon>Viruses</taxon>
        <taxon>Duplodnaviria</taxon>
        <taxon>Heunggongvirae</taxon>
        <taxon>Uroviricota</taxon>
        <taxon>Caudoviricetes</taxon>
        <taxon>Autographivirales</taxon>
        <taxon>Sechaudvirinae</taxon>
        <taxon>Cheungvirus</taxon>
        <taxon>Cheungvirus NATL1A7</taxon>
    </lineage>
</organism>
<evidence type="ECO:0000256" key="1">
    <source>
        <dbReference type="SAM" id="MobiDB-lite"/>
    </source>
</evidence>
<keyword evidence="3" id="KW-1185">Reference proteome</keyword>
<feature type="compositionally biased region" description="Basic residues" evidence="1">
    <location>
        <begin position="8"/>
        <end position="17"/>
    </location>
</feature>
<proteinExistence type="predicted"/>
<accession>E3SN84</accession>
<dbReference type="Proteomes" id="UP000006531">
    <property type="component" value="Segment"/>
</dbReference>
<dbReference type="GeneID" id="11538063"/>
<reference evidence="2 3" key="1">
    <citation type="submission" date="2009-10" db="EMBL/GenBank/DDBJ databases">
        <title>The Genome Sequence of Cyanophage NATL1A-7.</title>
        <authorList>
            <consortium name="The Broad Institute Genome Sequencing Platform"/>
            <person name="Henn M.R."/>
            <person name="Sullivan M.S."/>
            <person name="Osburne M.S."/>
            <person name="Levin J."/>
            <person name="Malboeuf C."/>
            <person name="Casali M."/>
            <person name="Russ C."/>
            <person name="Lennon N."/>
            <person name="Erlich R."/>
            <person name="Young S.K."/>
            <person name="Koehrsen M."/>
            <person name="Yandava C."/>
            <person name="Zeng Q."/>
            <person name="Alvarado L."/>
            <person name="Anderson S."/>
            <person name="Berlin A."/>
            <person name="Borenstein D."/>
            <person name="Chen Z."/>
            <person name="Engels R."/>
            <person name="Freedman E."/>
            <person name="Gellesch M."/>
            <person name="Goldberg J."/>
            <person name="Green L."/>
            <person name="Griggs A."/>
            <person name="Gujja S."/>
            <person name="Heiman D."/>
            <person name="Hepburn T."/>
            <person name="Howarth C."/>
            <person name="Jen D."/>
            <person name="Larson L."/>
            <person name="Lewis B."/>
            <person name="Mehta T."/>
            <person name="Park D."/>
            <person name="Pearson M."/>
            <person name="Roberts A."/>
            <person name="Ryan E."/>
            <person name="Saif S."/>
            <person name="Shea T."/>
            <person name="Shenoy N."/>
            <person name="Sisk P."/>
            <person name="Stolte C."/>
            <person name="Sykes S."/>
            <person name="Walk T."/>
            <person name="White J."/>
            <person name="Yu Q."/>
            <person name="Coleman M.L."/>
            <person name="Huang K.H."/>
            <person name="Weigele P.R."/>
            <person name="DeFrancesco A.S."/>
            <person name="Kern S.E."/>
            <person name="Thompson L.R."/>
            <person name="Fu R."/>
            <person name="Hombeck B."/>
            <person name="Chisholm S.W."/>
            <person name="Haas B."/>
            <person name="Nusbaum C."/>
            <person name="Galagan J."/>
            <person name="Birren B."/>
        </authorList>
    </citation>
    <scope>NUCLEOTIDE SEQUENCE [LARGE SCALE GENOMIC DNA]</scope>
    <source>
        <strain evidence="2">NATL1A-7</strain>
    </source>
</reference>